<gene>
    <name evidence="1" type="ORF">EYF80_006609</name>
</gene>
<keyword evidence="2" id="KW-1185">Reference proteome</keyword>
<name>A0A4Z2J0C9_9TELE</name>
<evidence type="ECO:0000313" key="1">
    <source>
        <dbReference type="EMBL" id="TNN83002.1"/>
    </source>
</evidence>
<protein>
    <submittedName>
        <fullName evidence="1">Uncharacterized protein</fullName>
    </submittedName>
</protein>
<comment type="caution">
    <text evidence="1">The sequence shown here is derived from an EMBL/GenBank/DDBJ whole genome shotgun (WGS) entry which is preliminary data.</text>
</comment>
<evidence type="ECO:0000313" key="2">
    <source>
        <dbReference type="Proteomes" id="UP000314294"/>
    </source>
</evidence>
<proteinExistence type="predicted"/>
<sequence>MCRASSPIARISVSGYAVGRAEAFPCCCHSGGQTGERQTRPDIGWLRGDESPKLLLPHAVVWLRGAVNRGHQHAQHRDLDLVQKAALYGM</sequence>
<dbReference type="EMBL" id="SRLO01000035">
    <property type="protein sequence ID" value="TNN83002.1"/>
    <property type="molecule type" value="Genomic_DNA"/>
</dbReference>
<dbReference type="AlphaFoldDB" id="A0A4Z2J0C9"/>
<accession>A0A4Z2J0C9</accession>
<reference evidence="1 2" key="1">
    <citation type="submission" date="2019-03" db="EMBL/GenBank/DDBJ databases">
        <title>First draft genome of Liparis tanakae, snailfish: a comprehensive survey of snailfish specific genes.</title>
        <authorList>
            <person name="Kim W."/>
            <person name="Song I."/>
            <person name="Jeong J.-H."/>
            <person name="Kim D."/>
            <person name="Kim S."/>
            <person name="Ryu S."/>
            <person name="Song J.Y."/>
            <person name="Lee S.K."/>
        </authorList>
    </citation>
    <scope>NUCLEOTIDE SEQUENCE [LARGE SCALE GENOMIC DNA]</scope>
    <source>
        <tissue evidence="1">Muscle</tissue>
    </source>
</reference>
<organism evidence="1 2">
    <name type="scientific">Liparis tanakae</name>
    <name type="common">Tanaka's snailfish</name>
    <dbReference type="NCBI Taxonomy" id="230148"/>
    <lineage>
        <taxon>Eukaryota</taxon>
        <taxon>Metazoa</taxon>
        <taxon>Chordata</taxon>
        <taxon>Craniata</taxon>
        <taxon>Vertebrata</taxon>
        <taxon>Euteleostomi</taxon>
        <taxon>Actinopterygii</taxon>
        <taxon>Neopterygii</taxon>
        <taxon>Teleostei</taxon>
        <taxon>Neoteleostei</taxon>
        <taxon>Acanthomorphata</taxon>
        <taxon>Eupercaria</taxon>
        <taxon>Perciformes</taxon>
        <taxon>Cottioidei</taxon>
        <taxon>Cottales</taxon>
        <taxon>Liparidae</taxon>
        <taxon>Liparis</taxon>
    </lineage>
</organism>
<dbReference type="Proteomes" id="UP000314294">
    <property type="component" value="Unassembled WGS sequence"/>
</dbReference>